<dbReference type="InterPro" id="IPR013783">
    <property type="entry name" value="Ig-like_fold"/>
</dbReference>
<comment type="caution">
    <text evidence="7">The sequence shown here is derived from an EMBL/GenBank/DDBJ whole genome shotgun (WGS) entry which is preliminary data.</text>
</comment>
<proteinExistence type="predicted"/>
<dbReference type="InterPro" id="IPR008979">
    <property type="entry name" value="Galactose-bd-like_sf"/>
</dbReference>
<dbReference type="Pfam" id="PF00149">
    <property type="entry name" value="Metallophos"/>
    <property type="match status" value="1"/>
</dbReference>
<dbReference type="InterPro" id="IPR036116">
    <property type="entry name" value="FN3_sf"/>
</dbReference>
<dbReference type="PANTHER" id="PTHR22953">
    <property type="entry name" value="ACID PHOSPHATASE RELATED"/>
    <property type="match status" value="1"/>
</dbReference>
<keyword evidence="1 4" id="KW-0732">Signal</keyword>
<feature type="chain" id="PRO_5030836873" description="Alkaline phosphatase" evidence="4">
    <location>
        <begin position="28"/>
        <end position="527"/>
    </location>
</feature>
<reference evidence="7 8" key="1">
    <citation type="submission" date="2020-08" db="EMBL/GenBank/DDBJ databases">
        <title>Sequencing the genomes of 1000 actinobacteria strains.</title>
        <authorList>
            <person name="Klenk H.-P."/>
        </authorList>
    </citation>
    <scope>NUCLEOTIDE SEQUENCE [LARGE SCALE GENOMIC DNA]</scope>
    <source>
        <strain evidence="7 8">DSM 44230</strain>
    </source>
</reference>
<dbReference type="Proteomes" id="UP000533598">
    <property type="component" value="Unassembled WGS sequence"/>
</dbReference>
<accession>A0A7W7C9P0</accession>
<name>A0A7W7C9P0_9PSEU</name>
<keyword evidence="2" id="KW-0378">Hydrolase</keyword>
<organism evidence="7 8">
    <name type="scientific">Crossiella cryophila</name>
    <dbReference type="NCBI Taxonomy" id="43355"/>
    <lineage>
        <taxon>Bacteria</taxon>
        <taxon>Bacillati</taxon>
        <taxon>Actinomycetota</taxon>
        <taxon>Actinomycetes</taxon>
        <taxon>Pseudonocardiales</taxon>
        <taxon>Pseudonocardiaceae</taxon>
        <taxon>Crossiella</taxon>
    </lineage>
</organism>
<evidence type="ECO:0000256" key="1">
    <source>
        <dbReference type="ARBA" id="ARBA00022729"/>
    </source>
</evidence>
<sequence length="527" mass="55955">MKIRVLPALLVAVAVAAATTPLLTASAAADTLLSLNKPTTTSSTEAAEFDGGKAVDGDTSTRWASVEGVDPQWLAVDLGGPATVNRVSITWETAFAQDYQVQASADGRTWTTIRAVTGSDGGVDELTSLNTSTRHIRVNGTRRATSYGYSIFELSVYGTRTGSGDIEPPSTPTGLISPSSTTDTVNLTWNPSSDNVGVTGYEVLRGGNLIGSAPGTSFTDTGLASGSAFTYVVRARDAAGNISGESAPLNASTKPGTPGGQVVVAVGDIVPVCAGSSCASTKTAKLVEQIKPALIVTAGDNQYNSGTIQEFRQYYEPTWGKFKGITKPSPGNHEYDDPAGKGKGYREYFGATASPLGGGKMYYSHDFGDFHFVALDSMAQKANDKAQLDWLRADLAKNQKRCVIAYWHHARFNSGHYGDNTAMAPLWKELVKAKADLVLSGHDHHYERLKPLNEAGKVDEANGVRSAIVGTGGDSIYNQPHVPRAGMESYIKKHGVMKLILNGPSFSWEFVSIDNQLLDKAGPFTCR</sequence>
<feature type="signal peptide" evidence="4">
    <location>
        <begin position="1"/>
        <end position="27"/>
    </location>
</feature>
<dbReference type="InterPro" id="IPR039331">
    <property type="entry name" value="PAPs-like"/>
</dbReference>
<evidence type="ECO:0008006" key="9">
    <source>
        <dbReference type="Google" id="ProtNLM"/>
    </source>
</evidence>
<dbReference type="Gene3D" id="3.60.21.10">
    <property type="match status" value="1"/>
</dbReference>
<dbReference type="SUPFAM" id="SSF49785">
    <property type="entry name" value="Galactose-binding domain-like"/>
    <property type="match status" value="1"/>
</dbReference>
<feature type="domain" description="F5/8 type C" evidence="5">
    <location>
        <begin position="18"/>
        <end position="159"/>
    </location>
</feature>
<dbReference type="EMBL" id="JACHMH010000001">
    <property type="protein sequence ID" value="MBB4677129.1"/>
    <property type="molecule type" value="Genomic_DNA"/>
</dbReference>
<dbReference type="AlphaFoldDB" id="A0A7W7C9P0"/>
<keyword evidence="8" id="KW-1185">Reference proteome</keyword>
<evidence type="ECO:0000256" key="2">
    <source>
        <dbReference type="ARBA" id="ARBA00023295"/>
    </source>
</evidence>
<dbReference type="InterPro" id="IPR000421">
    <property type="entry name" value="FA58C"/>
</dbReference>
<dbReference type="Gene3D" id="2.60.120.260">
    <property type="entry name" value="Galactose-binding domain-like"/>
    <property type="match status" value="1"/>
</dbReference>
<dbReference type="GO" id="GO:0016798">
    <property type="term" value="F:hydrolase activity, acting on glycosyl bonds"/>
    <property type="evidence" value="ECO:0007669"/>
    <property type="project" value="UniProtKB-KW"/>
</dbReference>
<dbReference type="GO" id="GO:0000272">
    <property type="term" value="P:polysaccharide catabolic process"/>
    <property type="evidence" value="ECO:0007669"/>
    <property type="project" value="UniProtKB-KW"/>
</dbReference>
<dbReference type="PROSITE" id="PS50853">
    <property type="entry name" value="FN3"/>
    <property type="match status" value="1"/>
</dbReference>
<dbReference type="PROSITE" id="PS50022">
    <property type="entry name" value="FA58C_3"/>
    <property type="match status" value="1"/>
</dbReference>
<dbReference type="CDD" id="cd00063">
    <property type="entry name" value="FN3"/>
    <property type="match status" value="1"/>
</dbReference>
<evidence type="ECO:0000313" key="8">
    <source>
        <dbReference type="Proteomes" id="UP000533598"/>
    </source>
</evidence>
<evidence type="ECO:0000313" key="7">
    <source>
        <dbReference type="EMBL" id="MBB4677129.1"/>
    </source>
</evidence>
<evidence type="ECO:0000259" key="5">
    <source>
        <dbReference type="PROSITE" id="PS50022"/>
    </source>
</evidence>
<dbReference type="InterPro" id="IPR029052">
    <property type="entry name" value="Metallo-depent_PP-like"/>
</dbReference>
<evidence type="ECO:0000256" key="3">
    <source>
        <dbReference type="ARBA" id="ARBA00023326"/>
    </source>
</evidence>
<dbReference type="InterPro" id="IPR004843">
    <property type="entry name" value="Calcineurin-like_PHP"/>
</dbReference>
<dbReference type="RefSeq" id="WP_185003034.1">
    <property type="nucleotide sequence ID" value="NZ_BAAAUI010000002.1"/>
</dbReference>
<dbReference type="GO" id="GO:0003993">
    <property type="term" value="F:acid phosphatase activity"/>
    <property type="evidence" value="ECO:0007669"/>
    <property type="project" value="InterPro"/>
</dbReference>
<keyword evidence="3" id="KW-0119">Carbohydrate metabolism</keyword>
<dbReference type="Gene3D" id="2.60.40.10">
    <property type="entry name" value="Immunoglobulins"/>
    <property type="match status" value="1"/>
</dbReference>
<dbReference type="PANTHER" id="PTHR22953:SF153">
    <property type="entry name" value="PURPLE ACID PHOSPHATASE"/>
    <property type="match status" value="1"/>
</dbReference>
<dbReference type="InterPro" id="IPR003961">
    <property type="entry name" value="FN3_dom"/>
</dbReference>
<evidence type="ECO:0000256" key="4">
    <source>
        <dbReference type="SAM" id="SignalP"/>
    </source>
</evidence>
<protein>
    <recommendedName>
        <fullName evidence="9">Alkaline phosphatase</fullName>
    </recommendedName>
</protein>
<dbReference type="SUPFAM" id="SSF49265">
    <property type="entry name" value="Fibronectin type III"/>
    <property type="match status" value="1"/>
</dbReference>
<dbReference type="Pfam" id="PF00754">
    <property type="entry name" value="F5_F8_type_C"/>
    <property type="match status" value="1"/>
</dbReference>
<evidence type="ECO:0000259" key="6">
    <source>
        <dbReference type="PROSITE" id="PS50853"/>
    </source>
</evidence>
<keyword evidence="2" id="KW-0326">Glycosidase</keyword>
<dbReference type="SUPFAM" id="SSF56300">
    <property type="entry name" value="Metallo-dependent phosphatases"/>
    <property type="match status" value="1"/>
</dbReference>
<feature type="domain" description="Fibronectin type-III" evidence="6">
    <location>
        <begin position="168"/>
        <end position="256"/>
    </location>
</feature>
<gene>
    <name evidence="7" type="ORF">HNR67_003247</name>
</gene>
<keyword evidence="3" id="KW-0624">Polysaccharide degradation</keyword>
<dbReference type="SMART" id="SM00060">
    <property type="entry name" value="FN3"/>
    <property type="match status" value="1"/>
</dbReference>